<dbReference type="Pfam" id="PF02581">
    <property type="entry name" value="TMP-TENI"/>
    <property type="match status" value="1"/>
</dbReference>
<reference evidence="19 20" key="1">
    <citation type="submission" date="2016-10" db="EMBL/GenBank/DDBJ databases">
        <authorList>
            <person name="de Groot N.N."/>
        </authorList>
    </citation>
    <scope>NUCLEOTIDE SEQUENCE [LARGE SCALE GENOMIC DNA]</scope>
    <source>
        <strain evidence="19 20">CGMCC 1.7659</strain>
    </source>
</reference>
<dbReference type="InterPro" id="IPR020084">
    <property type="entry name" value="NUDIX_hydrolase_CS"/>
</dbReference>
<keyword evidence="6" id="KW-0227">DNA damage</keyword>
<evidence type="ECO:0000256" key="14">
    <source>
        <dbReference type="ARBA" id="ARBA00041592"/>
    </source>
</evidence>
<accession>A0A1I4WX63</accession>
<evidence type="ECO:0000256" key="5">
    <source>
        <dbReference type="ARBA" id="ARBA00022723"/>
    </source>
</evidence>
<evidence type="ECO:0000256" key="13">
    <source>
        <dbReference type="ARBA" id="ARBA00040794"/>
    </source>
</evidence>
<dbReference type="GO" id="GO:0008413">
    <property type="term" value="F:8-oxo-7,8-dihydroguanosine triphosphate pyrophosphatase activity"/>
    <property type="evidence" value="ECO:0007669"/>
    <property type="project" value="TreeGrafter"/>
</dbReference>
<dbReference type="PROSITE" id="PS00893">
    <property type="entry name" value="NUDIX_BOX"/>
    <property type="match status" value="1"/>
</dbReference>
<dbReference type="InterPro" id="IPR020476">
    <property type="entry name" value="Nudix_hydrolase"/>
</dbReference>
<dbReference type="InterPro" id="IPR015797">
    <property type="entry name" value="NUDIX_hydrolase-like_dom_sf"/>
</dbReference>
<dbReference type="SUPFAM" id="SSF55811">
    <property type="entry name" value="Nudix"/>
    <property type="match status" value="1"/>
</dbReference>
<keyword evidence="4" id="KW-0235">DNA replication</keyword>
<comment type="similarity">
    <text evidence="2 17">Belongs to the Nudix hydrolase family.</text>
</comment>
<evidence type="ECO:0000256" key="8">
    <source>
        <dbReference type="ARBA" id="ARBA00022842"/>
    </source>
</evidence>
<comment type="catalytic activity">
    <reaction evidence="11">
        <text>8-oxo-GTP + H2O = 8-oxo-GMP + diphosphate + H(+)</text>
        <dbReference type="Rhea" id="RHEA:67616"/>
        <dbReference type="ChEBI" id="CHEBI:15377"/>
        <dbReference type="ChEBI" id="CHEBI:15378"/>
        <dbReference type="ChEBI" id="CHEBI:33019"/>
        <dbReference type="ChEBI" id="CHEBI:143553"/>
        <dbReference type="ChEBI" id="CHEBI:145694"/>
    </reaction>
</comment>
<organism evidence="19 20">
    <name type="scientific">Dokdonella immobilis</name>
    <dbReference type="NCBI Taxonomy" id="578942"/>
    <lineage>
        <taxon>Bacteria</taxon>
        <taxon>Pseudomonadati</taxon>
        <taxon>Pseudomonadota</taxon>
        <taxon>Gammaproteobacteria</taxon>
        <taxon>Lysobacterales</taxon>
        <taxon>Rhodanobacteraceae</taxon>
        <taxon>Dokdonella</taxon>
    </lineage>
</organism>
<evidence type="ECO:0000256" key="16">
    <source>
        <dbReference type="ARBA" id="ARBA00042798"/>
    </source>
</evidence>
<evidence type="ECO:0000256" key="2">
    <source>
        <dbReference type="ARBA" id="ARBA00005582"/>
    </source>
</evidence>
<evidence type="ECO:0000256" key="1">
    <source>
        <dbReference type="ARBA" id="ARBA00001946"/>
    </source>
</evidence>
<evidence type="ECO:0000259" key="18">
    <source>
        <dbReference type="PROSITE" id="PS51462"/>
    </source>
</evidence>
<evidence type="ECO:0000256" key="9">
    <source>
        <dbReference type="ARBA" id="ARBA00023204"/>
    </source>
</evidence>
<evidence type="ECO:0000256" key="3">
    <source>
        <dbReference type="ARBA" id="ARBA00022457"/>
    </source>
</evidence>
<comment type="catalytic activity">
    <reaction evidence="10">
        <text>8-oxo-dGTP + H2O = 8-oxo-dGMP + diphosphate + H(+)</text>
        <dbReference type="Rhea" id="RHEA:31575"/>
        <dbReference type="ChEBI" id="CHEBI:15377"/>
        <dbReference type="ChEBI" id="CHEBI:15378"/>
        <dbReference type="ChEBI" id="CHEBI:33019"/>
        <dbReference type="ChEBI" id="CHEBI:63224"/>
        <dbReference type="ChEBI" id="CHEBI:77896"/>
        <dbReference type="EC" id="3.6.1.55"/>
    </reaction>
</comment>
<evidence type="ECO:0000256" key="11">
    <source>
        <dbReference type="ARBA" id="ARBA00036904"/>
    </source>
</evidence>
<dbReference type="GO" id="GO:0046872">
    <property type="term" value="F:metal ion binding"/>
    <property type="evidence" value="ECO:0007669"/>
    <property type="project" value="UniProtKB-KW"/>
</dbReference>
<dbReference type="InterPro" id="IPR000086">
    <property type="entry name" value="NUDIX_hydrolase_dom"/>
</dbReference>
<dbReference type="EC" id="3.6.1.55" evidence="12"/>
<keyword evidence="7 17" id="KW-0378">Hydrolase</keyword>
<evidence type="ECO:0000256" key="10">
    <source>
        <dbReference type="ARBA" id="ARBA00035861"/>
    </source>
</evidence>
<dbReference type="GO" id="GO:0009228">
    <property type="term" value="P:thiamine biosynthetic process"/>
    <property type="evidence" value="ECO:0007669"/>
    <property type="project" value="UniProtKB-KW"/>
</dbReference>
<proteinExistence type="inferred from homology"/>
<dbReference type="Proteomes" id="UP000198575">
    <property type="component" value="Unassembled WGS sequence"/>
</dbReference>
<dbReference type="Pfam" id="PF00293">
    <property type="entry name" value="NUDIX"/>
    <property type="match status" value="1"/>
</dbReference>
<dbReference type="AlphaFoldDB" id="A0A1I4WX63"/>
<protein>
    <recommendedName>
        <fullName evidence="13">8-oxo-dGTP diphosphatase</fullName>
        <ecNumber evidence="12">3.6.1.55</ecNumber>
    </recommendedName>
    <alternativeName>
        <fullName evidence="16">7,8-dihydro-8-oxoguanine-triphosphatase</fullName>
    </alternativeName>
    <alternativeName>
        <fullName evidence="15">Mutator protein MutT</fullName>
    </alternativeName>
    <alternativeName>
        <fullName evidence="14">dGTP pyrophosphohydrolase</fullName>
    </alternativeName>
</protein>
<keyword evidence="3" id="KW-0515">Mutator protein</keyword>
<keyword evidence="9" id="KW-0234">DNA repair</keyword>
<dbReference type="InterPro" id="IPR013785">
    <property type="entry name" value="Aldolase_TIM"/>
</dbReference>
<evidence type="ECO:0000256" key="4">
    <source>
        <dbReference type="ARBA" id="ARBA00022705"/>
    </source>
</evidence>
<dbReference type="STRING" id="578942.SAMN05216289_10696"/>
<dbReference type="GO" id="GO:0006260">
    <property type="term" value="P:DNA replication"/>
    <property type="evidence" value="ECO:0007669"/>
    <property type="project" value="UniProtKB-KW"/>
</dbReference>
<keyword evidence="20" id="KW-1185">Reference proteome</keyword>
<dbReference type="EMBL" id="FOVF01000006">
    <property type="protein sequence ID" value="SFN17549.1"/>
    <property type="molecule type" value="Genomic_DNA"/>
</dbReference>
<dbReference type="InterPro" id="IPR047127">
    <property type="entry name" value="MutT-like"/>
</dbReference>
<dbReference type="PROSITE" id="PS51462">
    <property type="entry name" value="NUDIX"/>
    <property type="match status" value="1"/>
</dbReference>
<dbReference type="InterPro" id="IPR022998">
    <property type="entry name" value="ThiamineP_synth_TenI"/>
</dbReference>
<evidence type="ECO:0000256" key="6">
    <source>
        <dbReference type="ARBA" id="ARBA00022763"/>
    </source>
</evidence>
<dbReference type="CDD" id="cd03425">
    <property type="entry name" value="NUDIX_MutT_NudA_like"/>
    <property type="match status" value="1"/>
</dbReference>
<dbReference type="NCBIfam" id="NF006530">
    <property type="entry name" value="PRK08999.1"/>
    <property type="match status" value="1"/>
</dbReference>
<evidence type="ECO:0000313" key="20">
    <source>
        <dbReference type="Proteomes" id="UP000198575"/>
    </source>
</evidence>
<dbReference type="CDD" id="cd00564">
    <property type="entry name" value="TMP_TenI"/>
    <property type="match status" value="1"/>
</dbReference>
<dbReference type="GO" id="GO:0006281">
    <property type="term" value="P:DNA repair"/>
    <property type="evidence" value="ECO:0007669"/>
    <property type="project" value="UniProtKB-KW"/>
</dbReference>
<keyword evidence="5" id="KW-0479">Metal-binding</keyword>
<feature type="domain" description="Nudix hydrolase" evidence="18">
    <location>
        <begin position="9"/>
        <end position="131"/>
    </location>
</feature>
<dbReference type="PANTHER" id="PTHR47707:SF1">
    <property type="entry name" value="NUDIX HYDROLASE FAMILY PROTEIN"/>
    <property type="match status" value="1"/>
</dbReference>
<comment type="cofactor">
    <cofactor evidence="1">
        <name>Mg(2+)</name>
        <dbReference type="ChEBI" id="CHEBI:18420"/>
    </cofactor>
</comment>
<evidence type="ECO:0000313" key="19">
    <source>
        <dbReference type="EMBL" id="SFN17549.1"/>
    </source>
</evidence>
<dbReference type="OrthoDB" id="9810648at2"/>
<dbReference type="GO" id="GO:0035539">
    <property type="term" value="F:8-oxo-7,8-dihydrodeoxyguanosine triphosphate pyrophosphatase activity"/>
    <property type="evidence" value="ECO:0007669"/>
    <property type="project" value="UniProtKB-EC"/>
</dbReference>
<dbReference type="GO" id="GO:0044715">
    <property type="term" value="F:8-oxo-dGDP phosphatase activity"/>
    <property type="evidence" value="ECO:0007669"/>
    <property type="project" value="TreeGrafter"/>
</dbReference>
<keyword evidence="8" id="KW-0460">Magnesium</keyword>
<dbReference type="PRINTS" id="PR00502">
    <property type="entry name" value="NUDIXFAMILY"/>
</dbReference>
<evidence type="ECO:0000256" key="15">
    <source>
        <dbReference type="ARBA" id="ARBA00041979"/>
    </source>
</evidence>
<evidence type="ECO:0000256" key="12">
    <source>
        <dbReference type="ARBA" id="ARBA00038905"/>
    </source>
</evidence>
<evidence type="ECO:0000256" key="17">
    <source>
        <dbReference type="RuleBase" id="RU003476"/>
    </source>
</evidence>
<dbReference type="RefSeq" id="WP_092406204.1">
    <property type="nucleotide sequence ID" value="NZ_FOVF01000006.1"/>
</dbReference>
<evidence type="ECO:0000256" key="7">
    <source>
        <dbReference type="ARBA" id="ARBA00022801"/>
    </source>
</evidence>
<name>A0A1I4WX63_9GAMM</name>
<sequence length="321" mass="34955">MADPAPGSSLVHVVAGILRDPGGRVLVAQRPEGKQHAGCWEFPGGKVEPGETPEAALTRELREELGIRARVGRRRIAIPHAPIRLDVREIESFEGHPRSREHQRLRWIEPERVDRTLLPLADRPALTSLCLPDRYMITPVPEDGRESAFLSTIESALEDGIGLIQLRLPAWSREHVAALARRVRDLCRGSGARILLHADWRLAAILGLDGVHLPARVARALAARPLGHGSLVAVSCHDRAELRHAAEIGADFATLSPIEATRSHPQANALGWKTASAWLDDAGLPVFALGGLGAEQCIRALDSGFQGIAAISAFWRPDRIF</sequence>
<dbReference type="Gene3D" id="3.20.20.70">
    <property type="entry name" value="Aldolase class I"/>
    <property type="match status" value="1"/>
</dbReference>
<dbReference type="GO" id="GO:0044716">
    <property type="term" value="F:8-oxo-GDP phosphatase activity"/>
    <property type="evidence" value="ECO:0007669"/>
    <property type="project" value="TreeGrafter"/>
</dbReference>
<dbReference type="SUPFAM" id="SSF51391">
    <property type="entry name" value="Thiamin phosphate synthase"/>
    <property type="match status" value="1"/>
</dbReference>
<gene>
    <name evidence="19" type="ORF">SAMN05216289_10696</name>
</gene>
<dbReference type="InterPro" id="IPR036206">
    <property type="entry name" value="ThiamineP_synth_sf"/>
</dbReference>
<dbReference type="PANTHER" id="PTHR47707">
    <property type="entry name" value="8-OXO-DGTP DIPHOSPHATASE"/>
    <property type="match status" value="1"/>
</dbReference>
<dbReference type="Gene3D" id="3.90.79.10">
    <property type="entry name" value="Nucleoside Triphosphate Pyrophosphohydrolase"/>
    <property type="match status" value="1"/>
</dbReference>